<gene>
    <name evidence="2" type="ORF">EJ04DRAFT_410694</name>
</gene>
<comment type="caution">
    <text evidence="2">The sequence shown here is derived from an EMBL/GenBank/DDBJ whole genome shotgun (WGS) entry which is preliminary data.</text>
</comment>
<proteinExistence type="predicted"/>
<evidence type="ECO:0000313" key="2">
    <source>
        <dbReference type="EMBL" id="KAF2737057.1"/>
    </source>
</evidence>
<feature type="signal peptide" evidence="1">
    <location>
        <begin position="1"/>
        <end position="20"/>
    </location>
</feature>
<evidence type="ECO:0000313" key="3">
    <source>
        <dbReference type="Proteomes" id="UP000799444"/>
    </source>
</evidence>
<keyword evidence="3" id="KW-1185">Reference proteome</keyword>
<dbReference type="AlphaFoldDB" id="A0A9P4R0P1"/>
<name>A0A9P4R0P1_9PLEO</name>
<evidence type="ECO:0000256" key="1">
    <source>
        <dbReference type="SAM" id="SignalP"/>
    </source>
</evidence>
<dbReference type="EMBL" id="ML996119">
    <property type="protein sequence ID" value="KAF2737057.1"/>
    <property type="molecule type" value="Genomic_DNA"/>
</dbReference>
<dbReference type="PANTHER" id="PTHR35186:SF4">
    <property type="entry name" value="PRION-INHIBITION AND PROPAGATION HELO DOMAIN-CONTAINING PROTEIN"/>
    <property type="match status" value="1"/>
</dbReference>
<feature type="non-terminal residue" evidence="2">
    <location>
        <position position="265"/>
    </location>
</feature>
<dbReference type="OrthoDB" id="3565018at2759"/>
<organism evidence="2 3">
    <name type="scientific">Polyplosphaeria fusca</name>
    <dbReference type="NCBI Taxonomy" id="682080"/>
    <lineage>
        <taxon>Eukaryota</taxon>
        <taxon>Fungi</taxon>
        <taxon>Dikarya</taxon>
        <taxon>Ascomycota</taxon>
        <taxon>Pezizomycotina</taxon>
        <taxon>Dothideomycetes</taxon>
        <taxon>Pleosporomycetidae</taxon>
        <taxon>Pleosporales</taxon>
        <taxon>Tetraplosphaeriaceae</taxon>
        <taxon>Polyplosphaeria</taxon>
    </lineage>
</organism>
<keyword evidence="1" id="KW-0732">Signal</keyword>
<protein>
    <submittedName>
        <fullName evidence="2">Uncharacterized protein</fullName>
    </submittedName>
</protein>
<feature type="chain" id="PRO_5040106963" evidence="1">
    <location>
        <begin position="21"/>
        <end position="265"/>
    </location>
</feature>
<dbReference type="Proteomes" id="UP000799444">
    <property type="component" value="Unassembled WGS sequence"/>
</dbReference>
<accession>A0A9P4R0P1</accession>
<dbReference type="PANTHER" id="PTHR35186">
    <property type="entry name" value="ANK_REP_REGION DOMAIN-CONTAINING PROTEIN"/>
    <property type="match status" value="1"/>
</dbReference>
<reference evidence="2" key="1">
    <citation type="journal article" date="2020" name="Stud. Mycol.">
        <title>101 Dothideomycetes genomes: a test case for predicting lifestyles and emergence of pathogens.</title>
        <authorList>
            <person name="Haridas S."/>
            <person name="Albert R."/>
            <person name="Binder M."/>
            <person name="Bloem J."/>
            <person name="Labutti K."/>
            <person name="Salamov A."/>
            <person name="Andreopoulos B."/>
            <person name="Baker S."/>
            <person name="Barry K."/>
            <person name="Bills G."/>
            <person name="Bluhm B."/>
            <person name="Cannon C."/>
            <person name="Castanera R."/>
            <person name="Culley D."/>
            <person name="Daum C."/>
            <person name="Ezra D."/>
            <person name="Gonzalez J."/>
            <person name="Henrissat B."/>
            <person name="Kuo A."/>
            <person name="Liang C."/>
            <person name="Lipzen A."/>
            <person name="Lutzoni F."/>
            <person name="Magnuson J."/>
            <person name="Mondo S."/>
            <person name="Nolan M."/>
            <person name="Ohm R."/>
            <person name="Pangilinan J."/>
            <person name="Park H.-J."/>
            <person name="Ramirez L."/>
            <person name="Alfaro M."/>
            <person name="Sun H."/>
            <person name="Tritt A."/>
            <person name="Yoshinaga Y."/>
            <person name="Zwiers L.-H."/>
            <person name="Turgeon B."/>
            <person name="Goodwin S."/>
            <person name="Spatafora J."/>
            <person name="Crous P."/>
            <person name="Grigoriev I."/>
        </authorList>
    </citation>
    <scope>NUCLEOTIDE SEQUENCE</scope>
    <source>
        <strain evidence="2">CBS 125425</strain>
    </source>
</reference>
<sequence>MSGIEIAGLVLGAFPILIYALESYREGAEGLVDWWQIKRAYTRCRQDLTYHQLMFEGNVERLLSPLVVDDDELKSLMADPAGQAWEDKELEERLKARLPKSYKLFLEIMGDINKLMESLKKELGINNASFQAKVDQDYKLIKPNTSRHNLMSASNMEFQAKRVKFTLKKSNRQRLFAKLQEANDRMRNLLQSSDETTIARRNRQPVKYGTHNLVNRTINEFWRHAKRLHEALSKAWQCGCASHQANLALKHRASDTVEFEILFHV</sequence>